<feature type="coiled-coil region" evidence="1">
    <location>
        <begin position="278"/>
        <end position="305"/>
    </location>
</feature>
<dbReference type="EMBL" id="MN740989">
    <property type="protein sequence ID" value="QHU21256.1"/>
    <property type="molecule type" value="Genomic_DNA"/>
</dbReference>
<sequence length="312" mass="36547">MTSEFTQSANIDLLWEIIYDMHFNDNKIDIRDPNTSLHFKTEFITKINDFVKNIKSNGRYNDLVSLNKDFILTYVNTLNNNIKVVEQEPVLISIEDIESYRTDNRIDIQSARITNFEKELKLKQHDFEDFMKIKSPDVPNFADGELDKPIGEMEELIARTLAQRNFEIEQIHNKNLNPEEAEKWLYPQETSVKSEKVTKKNKPLSDDNKRVTWNDNITFEIKEKNSVVPNIFSKLKIHLPEEETIIFEKEPEPELELELNPEKEIQGQTQGQVSIKEQAKSQAEIKIIKEEIDKINNKLDDITDLLLSILKK</sequence>
<proteinExistence type="predicted"/>
<dbReference type="AlphaFoldDB" id="A0A6C0KVU1"/>
<protein>
    <submittedName>
        <fullName evidence="2">Uncharacterized protein</fullName>
    </submittedName>
</protein>
<accession>A0A6C0KVU1</accession>
<name>A0A6C0KVU1_9ZZZZ</name>
<evidence type="ECO:0000313" key="2">
    <source>
        <dbReference type="EMBL" id="QHU21256.1"/>
    </source>
</evidence>
<evidence type="ECO:0000256" key="1">
    <source>
        <dbReference type="SAM" id="Coils"/>
    </source>
</evidence>
<reference evidence="2" key="1">
    <citation type="journal article" date="2020" name="Nature">
        <title>Giant virus diversity and host interactions through global metagenomics.</title>
        <authorList>
            <person name="Schulz F."/>
            <person name="Roux S."/>
            <person name="Paez-Espino D."/>
            <person name="Jungbluth S."/>
            <person name="Walsh D.A."/>
            <person name="Denef V.J."/>
            <person name="McMahon K.D."/>
            <person name="Konstantinidis K.T."/>
            <person name="Eloe-Fadrosh E.A."/>
            <person name="Kyrpides N.C."/>
            <person name="Woyke T."/>
        </authorList>
    </citation>
    <scope>NUCLEOTIDE SEQUENCE</scope>
    <source>
        <strain evidence="2">GVMAG-S-3300013094-109</strain>
    </source>
</reference>
<keyword evidence="1" id="KW-0175">Coiled coil</keyword>
<organism evidence="2">
    <name type="scientific">viral metagenome</name>
    <dbReference type="NCBI Taxonomy" id="1070528"/>
    <lineage>
        <taxon>unclassified sequences</taxon>
        <taxon>metagenomes</taxon>
        <taxon>organismal metagenomes</taxon>
    </lineage>
</organism>